<dbReference type="KEGG" id="scib:HUG20_03990"/>
<sequence length="69" mass="7476">MRWGKGLITGVFLLLISACSDENGEEESGGEDLNEVYDIDSEPVEITGYGNDVLTVETSEYRSFATGVP</sequence>
<evidence type="ECO:0000313" key="2">
    <source>
        <dbReference type="Proteomes" id="UP000595349"/>
    </source>
</evidence>
<proteinExistence type="predicted"/>
<protein>
    <submittedName>
        <fullName evidence="1">Uncharacterized protein</fullName>
    </submittedName>
</protein>
<accession>A0A7T6Z974</accession>
<organism evidence="1 2">
    <name type="scientific">Salicibibacter cibi</name>
    <dbReference type="NCBI Taxonomy" id="2743001"/>
    <lineage>
        <taxon>Bacteria</taxon>
        <taxon>Bacillati</taxon>
        <taxon>Bacillota</taxon>
        <taxon>Bacilli</taxon>
        <taxon>Bacillales</taxon>
        <taxon>Bacillaceae</taxon>
        <taxon>Salicibibacter</taxon>
    </lineage>
</organism>
<evidence type="ECO:0000313" key="1">
    <source>
        <dbReference type="EMBL" id="QQK79146.1"/>
    </source>
</evidence>
<reference evidence="1 2" key="1">
    <citation type="submission" date="2020-06" db="EMBL/GenBank/DDBJ databases">
        <title>Genomic analysis of Salicibibacter sp. NKC21-4.</title>
        <authorList>
            <person name="Oh Y.J."/>
        </authorList>
    </citation>
    <scope>NUCLEOTIDE SEQUENCE [LARGE SCALE GENOMIC DNA]</scope>
    <source>
        <strain evidence="1 2">NKC21-4</strain>
    </source>
</reference>
<keyword evidence="2" id="KW-1185">Reference proteome</keyword>
<dbReference type="PROSITE" id="PS51257">
    <property type="entry name" value="PROKAR_LIPOPROTEIN"/>
    <property type="match status" value="1"/>
</dbReference>
<name>A0A7T6Z974_9BACI</name>
<dbReference type="AlphaFoldDB" id="A0A7T6Z974"/>
<dbReference type="RefSeq" id="WP_200088351.1">
    <property type="nucleotide sequence ID" value="NZ_CP054706.1"/>
</dbReference>
<dbReference type="Proteomes" id="UP000595349">
    <property type="component" value="Chromosome"/>
</dbReference>
<dbReference type="EMBL" id="CP054706">
    <property type="protein sequence ID" value="QQK79146.1"/>
    <property type="molecule type" value="Genomic_DNA"/>
</dbReference>
<gene>
    <name evidence="1" type="ORF">HUG20_03990</name>
</gene>